<organism evidence="2 3">
    <name type="scientific">Brassica cretica</name>
    <name type="common">Mustard</name>
    <dbReference type="NCBI Taxonomy" id="69181"/>
    <lineage>
        <taxon>Eukaryota</taxon>
        <taxon>Viridiplantae</taxon>
        <taxon>Streptophyta</taxon>
        <taxon>Embryophyta</taxon>
        <taxon>Tracheophyta</taxon>
        <taxon>Spermatophyta</taxon>
        <taxon>Magnoliopsida</taxon>
        <taxon>eudicotyledons</taxon>
        <taxon>Gunneridae</taxon>
        <taxon>Pentapetalae</taxon>
        <taxon>rosids</taxon>
        <taxon>malvids</taxon>
        <taxon>Brassicales</taxon>
        <taxon>Brassicaceae</taxon>
        <taxon>Brassiceae</taxon>
        <taxon>Brassica</taxon>
    </lineage>
</organism>
<feature type="compositionally biased region" description="Basic residues" evidence="1">
    <location>
        <begin position="130"/>
        <end position="140"/>
    </location>
</feature>
<evidence type="ECO:0000256" key="1">
    <source>
        <dbReference type="SAM" id="MobiDB-lite"/>
    </source>
</evidence>
<dbReference type="AlphaFoldDB" id="A0A8S9P4I5"/>
<evidence type="ECO:0000313" key="3">
    <source>
        <dbReference type="Proteomes" id="UP000712600"/>
    </source>
</evidence>
<feature type="region of interest" description="Disordered" evidence="1">
    <location>
        <begin position="117"/>
        <end position="140"/>
    </location>
</feature>
<proteinExistence type="predicted"/>
<sequence length="140" mass="15893">MGVELLLIDTKLNKFISTGISFTNKITFAAVHEGDNEEEEQLLQSQSDSKTETVKCYKKLNTNVTLNIMYVSQWLEQDMNPDSHSQSLEADEMYPMKDILMPIQAWFLQGKSCKGSSLSSPQHALFGRTRPAKRKTNAKF</sequence>
<dbReference type="EMBL" id="QGKX02001521">
    <property type="protein sequence ID" value="KAF3507893.1"/>
    <property type="molecule type" value="Genomic_DNA"/>
</dbReference>
<reference evidence="2" key="1">
    <citation type="submission" date="2019-12" db="EMBL/GenBank/DDBJ databases">
        <title>Genome sequencing and annotation of Brassica cretica.</title>
        <authorList>
            <person name="Studholme D.J."/>
            <person name="Sarris P."/>
        </authorList>
    </citation>
    <scope>NUCLEOTIDE SEQUENCE</scope>
    <source>
        <strain evidence="2">PFS-109/04</strain>
        <tissue evidence="2">Leaf</tissue>
    </source>
</reference>
<name>A0A8S9P4I5_BRACR</name>
<protein>
    <submittedName>
        <fullName evidence="2">Uncharacterized protein</fullName>
    </submittedName>
</protein>
<accession>A0A8S9P4I5</accession>
<evidence type="ECO:0000313" key="2">
    <source>
        <dbReference type="EMBL" id="KAF3507893.1"/>
    </source>
</evidence>
<dbReference type="Proteomes" id="UP000712600">
    <property type="component" value="Unassembled WGS sequence"/>
</dbReference>
<gene>
    <name evidence="2" type="ORF">F2Q69_00005306</name>
</gene>
<comment type="caution">
    <text evidence="2">The sequence shown here is derived from an EMBL/GenBank/DDBJ whole genome shotgun (WGS) entry which is preliminary data.</text>
</comment>